<proteinExistence type="predicted"/>
<gene>
    <name evidence="2" type="ORF">CNMCM7691_001383</name>
</gene>
<evidence type="ECO:0000313" key="3">
    <source>
        <dbReference type="Proteomes" id="UP000641853"/>
    </source>
</evidence>
<feature type="transmembrane region" description="Helical" evidence="1">
    <location>
        <begin position="172"/>
        <end position="195"/>
    </location>
</feature>
<evidence type="ECO:0000256" key="1">
    <source>
        <dbReference type="SAM" id="Phobius"/>
    </source>
</evidence>
<sequence length="227" mass="24940">MPPSLVQSTLEYPAANYQHASASRRVGDLRGLFPLPLAIRVAVRGHNGLLTLQAMRIAPTIRTEDLIRQLLLVCGLENDTHAMSYRLRNLLLMRRVVICNVMLSVLIQSIEHRSVNESLTGAICNPSVLRGSNFAALLEPYTILPRRTGDEVTGKKACRALILDYELSLRHALIWTFVAVIISLIFGLAGGFAAPHWDLNLALSVTGVTLTIFGVIQAVLLSCIKHI</sequence>
<dbReference type="Proteomes" id="UP000641853">
    <property type="component" value="Unassembled WGS sequence"/>
</dbReference>
<comment type="caution">
    <text evidence="2">The sequence shown here is derived from an EMBL/GenBank/DDBJ whole genome shotgun (WGS) entry which is preliminary data.</text>
</comment>
<keyword evidence="3" id="KW-1185">Reference proteome</keyword>
<organism evidence="2 3">
    <name type="scientific">Aspergillus felis</name>
    <dbReference type="NCBI Taxonomy" id="1287682"/>
    <lineage>
        <taxon>Eukaryota</taxon>
        <taxon>Fungi</taxon>
        <taxon>Dikarya</taxon>
        <taxon>Ascomycota</taxon>
        <taxon>Pezizomycotina</taxon>
        <taxon>Eurotiomycetes</taxon>
        <taxon>Eurotiomycetidae</taxon>
        <taxon>Eurotiales</taxon>
        <taxon>Aspergillaceae</taxon>
        <taxon>Aspergillus</taxon>
        <taxon>Aspergillus subgen. Fumigati</taxon>
    </lineage>
</organism>
<reference evidence="2" key="1">
    <citation type="submission" date="2020-06" db="EMBL/GenBank/DDBJ databases">
        <title>Draft genome sequences of strains closely related to Aspergillus parafelis and Aspergillus hiratsukae.</title>
        <authorList>
            <person name="Dos Santos R.A.C."/>
            <person name="Rivero-Menendez O."/>
            <person name="Steenwyk J.L."/>
            <person name="Mead M.E."/>
            <person name="Goldman G.H."/>
            <person name="Alastruey-Izquierdo A."/>
            <person name="Rokas A."/>
        </authorList>
    </citation>
    <scope>NUCLEOTIDE SEQUENCE</scope>
    <source>
        <strain evidence="2">CNM-CM7691</strain>
    </source>
</reference>
<dbReference type="EMBL" id="JACBAG010001795">
    <property type="protein sequence ID" value="KAF7181995.1"/>
    <property type="molecule type" value="Genomic_DNA"/>
</dbReference>
<accession>A0A8H6QYL5</accession>
<name>A0A8H6QYL5_9EURO</name>
<dbReference type="AlphaFoldDB" id="A0A8H6QYL5"/>
<feature type="transmembrane region" description="Helical" evidence="1">
    <location>
        <begin position="201"/>
        <end position="224"/>
    </location>
</feature>
<evidence type="ECO:0000313" key="2">
    <source>
        <dbReference type="EMBL" id="KAF7181995.1"/>
    </source>
</evidence>
<keyword evidence="1" id="KW-0812">Transmembrane</keyword>
<keyword evidence="1" id="KW-1133">Transmembrane helix</keyword>
<keyword evidence="1" id="KW-0472">Membrane</keyword>
<protein>
    <submittedName>
        <fullName evidence="2">Uncharacterized protein</fullName>
    </submittedName>
</protein>